<dbReference type="GO" id="GO:0032153">
    <property type="term" value="C:cell division site"/>
    <property type="evidence" value="ECO:0007669"/>
    <property type="project" value="UniProtKB-UniRule"/>
</dbReference>
<reference evidence="11 12" key="1">
    <citation type="submission" date="2019-03" db="EMBL/GenBank/DDBJ databases">
        <title>Genomic Encyclopedia of Type Strains, Phase IV (KMG-IV): sequencing the most valuable type-strain genomes for metagenomic binning, comparative biology and taxonomic classification.</title>
        <authorList>
            <person name="Goeker M."/>
        </authorList>
    </citation>
    <scope>NUCLEOTIDE SEQUENCE [LARGE SCALE GENOMIC DNA]</scope>
    <source>
        <strain evidence="11 12">DSM 28404</strain>
    </source>
</reference>
<evidence type="ECO:0000256" key="2">
    <source>
        <dbReference type="ARBA" id="ARBA00022475"/>
    </source>
</evidence>
<dbReference type="PANTHER" id="PTHR35851">
    <property type="entry name" value="CELL DIVISION PROTEIN FTSQ"/>
    <property type="match status" value="1"/>
</dbReference>
<comment type="caution">
    <text evidence="11">The sequence shown here is derived from an EMBL/GenBank/DDBJ whole genome shotgun (WGS) entry which is preliminary data.</text>
</comment>
<keyword evidence="2 9" id="KW-1003">Cell membrane</keyword>
<keyword evidence="12" id="KW-1185">Reference proteome</keyword>
<dbReference type="PROSITE" id="PS51779">
    <property type="entry name" value="POTRA"/>
    <property type="match status" value="1"/>
</dbReference>
<evidence type="ECO:0000256" key="6">
    <source>
        <dbReference type="ARBA" id="ARBA00022989"/>
    </source>
</evidence>
<evidence type="ECO:0000256" key="5">
    <source>
        <dbReference type="ARBA" id="ARBA00022692"/>
    </source>
</evidence>
<comment type="similarity">
    <text evidence="9">Belongs to the FtsQ/DivIB family. FtsQ subfamily.</text>
</comment>
<dbReference type="InterPro" id="IPR005548">
    <property type="entry name" value="Cell_div_FtsQ/DivIB_C"/>
</dbReference>
<dbReference type="Pfam" id="PF08478">
    <property type="entry name" value="POTRA_1"/>
    <property type="match status" value="1"/>
</dbReference>
<protein>
    <recommendedName>
        <fullName evidence="9">Cell division protein FtsQ</fullName>
    </recommendedName>
</protein>
<evidence type="ECO:0000313" key="11">
    <source>
        <dbReference type="EMBL" id="TCP95011.1"/>
    </source>
</evidence>
<dbReference type="RefSeq" id="WP_131976876.1">
    <property type="nucleotide sequence ID" value="NZ_SLYB01000012.1"/>
</dbReference>
<organism evidence="11 12">
    <name type="scientific">Cricetibacter osteomyelitidis</name>
    <dbReference type="NCBI Taxonomy" id="1521931"/>
    <lineage>
        <taxon>Bacteria</taxon>
        <taxon>Pseudomonadati</taxon>
        <taxon>Pseudomonadota</taxon>
        <taxon>Gammaproteobacteria</taxon>
        <taxon>Pasteurellales</taxon>
        <taxon>Pasteurellaceae</taxon>
        <taxon>Cricetibacter</taxon>
    </lineage>
</organism>
<comment type="subunit">
    <text evidence="9">Part of a complex composed of FtsB, FtsL and FtsQ.</text>
</comment>
<keyword evidence="5 9" id="KW-0812">Transmembrane</keyword>
<feature type="transmembrane region" description="Helical" evidence="9">
    <location>
        <begin position="25"/>
        <end position="45"/>
    </location>
</feature>
<proteinExistence type="inferred from homology"/>
<keyword evidence="8 9" id="KW-0131">Cell cycle</keyword>
<comment type="subcellular location">
    <subcellularLocation>
        <location evidence="9">Cell inner membrane</location>
        <topology evidence="9">Single-pass type II membrane protein</topology>
    </subcellularLocation>
    <subcellularLocation>
        <location evidence="1">Membrane</location>
    </subcellularLocation>
    <text evidence="9">Localizes to the division septum.</text>
</comment>
<keyword evidence="7 9" id="KW-0472">Membrane</keyword>
<evidence type="ECO:0000259" key="10">
    <source>
        <dbReference type="PROSITE" id="PS51779"/>
    </source>
</evidence>
<keyword evidence="4 9" id="KW-0132">Cell division</keyword>
<evidence type="ECO:0000256" key="4">
    <source>
        <dbReference type="ARBA" id="ARBA00022618"/>
    </source>
</evidence>
<gene>
    <name evidence="9" type="primary">ftsQ</name>
    <name evidence="11" type="ORF">EDC44_11270</name>
</gene>
<dbReference type="AlphaFoldDB" id="A0A4R2T121"/>
<dbReference type="GO" id="GO:0005886">
    <property type="term" value="C:plasma membrane"/>
    <property type="evidence" value="ECO:0007669"/>
    <property type="project" value="UniProtKB-SubCell"/>
</dbReference>
<evidence type="ECO:0000256" key="8">
    <source>
        <dbReference type="ARBA" id="ARBA00023306"/>
    </source>
</evidence>
<dbReference type="GO" id="GO:0090529">
    <property type="term" value="P:cell septum assembly"/>
    <property type="evidence" value="ECO:0007669"/>
    <property type="project" value="InterPro"/>
</dbReference>
<sequence>MAIIKRRPTQGIRPGIRTSERQRNFFIFIKPLILLFCACLLYYVYSNWQSWLEKLDDKPIASFALSGSPRFTKFNDIREALLKMPELKGYFGQNVDEIRKQIEQMPWVKGAVVRKIWPDKLTVWVDEYMPVAVWNDTKFVSAKGEVFKLPPDKLDITGLPLLSGPDFQSLTVLDAWNQIGKELKAKNLILKSLAVDERGSWEAGLDNGTIVKLGRGEWKSKIDRLATIYPQIEIPENKKLAYIDLRYNVGAAVGFEDK</sequence>
<feature type="domain" description="POTRA" evidence="10">
    <location>
        <begin position="58"/>
        <end position="128"/>
    </location>
</feature>
<dbReference type="InterPro" id="IPR034746">
    <property type="entry name" value="POTRA"/>
</dbReference>
<dbReference type="InterPro" id="IPR013685">
    <property type="entry name" value="POTRA_FtsQ_type"/>
</dbReference>
<dbReference type="Proteomes" id="UP000295763">
    <property type="component" value="Unassembled WGS sequence"/>
</dbReference>
<keyword evidence="6 9" id="KW-1133">Transmembrane helix</keyword>
<name>A0A4R2T121_9PAST</name>
<dbReference type="Gene3D" id="3.10.20.310">
    <property type="entry name" value="membrane protein fhac"/>
    <property type="match status" value="1"/>
</dbReference>
<dbReference type="InterPro" id="IPR026579">
    <property type="entry name" value="FtsQ"/>
</dbReference>
<evidence type="ECO:0000256" key="9">
    <source>
        <dbReference type="HAMAP-Rule" id="MF_00911"/>
    </source>
</evidence>
<comment type="function">
    <text evidence="9">Essential cell division protein. May link together the upstream cell division proteins, which are predominantly cytoplasmic, with the downstream cell division proteins, which are predominantly periplasmic. May control correct divisome assembly.</text>
</comment>
<dbReference type="Gene3D" id="3.40.50.11690">
    <property type="entry name" value="Cell division protein FtsQ/DivIB"/>
    <property type="match status" value="1"/>
</dbReference>
<dbReference type="EMBL" id="SLYB01000012">
    <property type="protein sequence ID" value="TCP95011.1"/>
    <property type="molecule type" value="Genomic_DNA"/>
</dbReference>
<dbReference type="InterPro" id="IPR045335">
    <property type="entry name" value="FtsQ_C_sf"/>
</dbReference>
<dbReference type="PANTHER" id="PTHR35851:SF1">
    <property type="entry name" value="CELL DIVISION PROTEIN FTSQ"/>
    <property type="match status" value="1"/>
</dbReference>
<dbReference type="HAMAP" id="MF_00911">
    <property type="entry name" value="FtsQ_subfam"/>
    <property type="match status" value="1"/>
</dbReference>
<dbReference type="Pfam" id="PF03799">
    <property type="entry name" value="FtsQ_DivIB_C"/>
    <property type="match status" value="1"/>
</dbReference>
<keyword evidence="3 9" id="KW-0997">Cell inner membrane</keyword>
<evidence type="ECO:0000256" key="7">
    <source>
        <dbReference type="ARBA" id="ARBA00023136"/>
    </source>
</evidence>
<evidence type="ECO:0000256" key="1">
    <source>
        <dbReference type="ARBA" id="ARBA00004370"/>
    </source>
</evidence>
<evidence type="ECO:0000256" key="3">
    <source>
        <dbReference type="ARBA" id="ARBA00022519"/>
    </source>
</evidence>
<evidence type="ECO:0000313" key="12">
    <source>
        <dbReference type="Proteomes" id="UP000295763"/>
    </source>
</evidence>
<dbReference type="GO" id="GO:0043093">
    <property type="term" value="P:FtsZ-dependent cytokinesis"/>
    <property type="evidence" value="ECO:0007669"/>
    <property type="project" value="UniProtKB-UniRule"/>
</dbReference>
<accession>A0A4R2T121</accession>
<dbReference type="OrthoDB" id="9790370at2"/>